<sequence length="267" mass="30801">MYIPTRRLVQIAGWGGLIVATTGFYLQNKIVDNVRSGSYYKDALKKLRSHPGAVHYLGEPIKDKRFKLSDSQNNYSDAASAKFCVPVSGQKERGYYYFWAEKIDDTWCIVRAELELKSKPDERLVIVKQSSRKMMFVGTSREKFFYHNTLLCLVKSLQDKNITVDLRNDSYVCGQLTSVDGYMNISMSKAVYCDSQENEYYFDNLFVQARNIRYVHIPETISILGNIKNEFKKGNEKDPNKEDKPVKSRKAKKALQQHMKIVASLEN</sequence>
<feature type="compositionally biased region" description="Basic and acidic residues" evidence="1">
    <location>
        <begin position="232"/>
        <end position="246"/>
    </location>
</feature>
<dbReference type="PANTHER" id="PTHR21196">
    <property type="entry name" value="U7 SNRNA-ASSOCIATED SM-LIKE PROTEIN LSM10"/>
    <property type="match status" value="1"/>
</dbReference>
<dbReference type="PANTHER" id="PTHR21196:SF1">
    <property type="entry name" value="U7 SNRNA-ASSOCIATED SM-LIKE PROTEIN LSM10"/>
    <property type="match status" value="1"/>
</dbReference>
<dbReference type="InterPro" id="IPR010920">
    <property type="entry name" value="LSM_dom_sf"/>
</dbReference>
<dbReference type="InterPro" id="IPR014807">
    <property type="entry name" value="Coa1"/>
</dbReference>
<evidence type="ECO:0000313" key="4">
    <source>
        <dbReference type="RefSeq" id="XP_064076842.1"/>
    </source>
</evidence>
<organism evidence="3 4">
    <name type="scientific">Vanessa tameamea</name>
    <name type="common">Kamehameha butterfly</name>
    <dbReference type="NCBI Taxonomy" id="334116"/>
    <lineage>
        <taxon>Eukaryota</taxon>
        <taxon>Metazoa</taxon>
        <taxon>Ecdysozoa</taxon>
        <taxon>Arthropoda</taxon>
        <taxon>Hexapoda</taxon>
        <taxon>Insecta</taxon>
        <taxon>Pterygota</taxon>
        <taxon>Neoptera</taxon>
        <taxon>Endopterygota</taxon>
        <taxon>Lepidoptera</taxon>
        <taxon>Glossata</taxon>
        <taxon>Ditrysia</taxon>
        <taxon>Papilionoidea</taxon>
        <taxon>Nymphalidae</taxon>
        <taxon>Nymphalinae</taxon>
        <taxon>Vanessa</taxon>
    </lineage>
</organism>
<accession>A0ABM4AZW1</accession>
<dbReference type="SMART" id="SM00651">
    <property type="entry name" value="Sm"/>
    <property type="match status" value="1"/>
</dbReference>
<dbReference type="CDD" id="cd01733">
    <property type="entry name" value="LSm10"/>
    <property type="match status" value="1"/>
</dbReference>
<dbReference type="SUPFAM" id="SSF50182">
    <property type="entry name" value="Sm-like ribonucleoproteins"/>
    <property type="match status" value="1"/>
</dbReference>
<feature type="domain" description="Sm" evidence="2">
    <location>
        <begin position="149"/>
        <end position="221"/>
    </location>
</feature>
<evidence type="ECO:0000256" key="1">
    <source>
        <dbReference type="SAM" id="MobiDB-lite"/>
    </source>
</evidence>
<protein>
    <submittedName>
        <fullName evidence="4">Uncharacterized protein LOC113392746</fullName>
    </submittedName>
</protein>
<dbReference type="Pfam" id="PF01423">
    <property type="entry name" value="LSM"/>
    <property type="match status" value="1"/>
</dbReference>
<name>A0ABM4AZW1_VANTA</name>
<dbReference type="Gene3D" id="2.30.30.100">
    <property type="match status" value="1"/>
</dbReference>
<dbReference type="InterPro" id="IPR052840">
    <property type="entry name" value="U7_snRNA_Sm-like"/>
</dbReference>
<proteinExistence type="predicted"/>
<dbReference type="Pfam" id="PF08695">
    <property type="entry name" value="Coa1"/>
    <property type="match status" value="1"/>
</dbReference>
<dbReference type="Proteomes" id="UP001652626">
    <property type="component" value="Chromosome 5"/>
</dbReference>
<reference evidence="4" key="1">
    <citation type="submission" date="2025-08" db="UniProtKB">
        <authorList>
            <consortium name="RefSeq"/>
        </authorList>
    </citation>
    <scope>IDENTIFICATION</scope>
    <source>
        <tissue evidence="4">Whole body</tissue>
    </source>
</reference>
<dbReference type="InterPro" id="IPR001163">
    <property type="entry name" value="Sm_dom_euk/arc"/>
</dbReference>
<dbReference type="PROSITE" id="PS52002">
    <property type="entry name" value="SM"/>
    <property type="match status" value="1"/>
</dbReference>
<keyword evidence="3" id="KW-1185">Reference proteome</keyword>
<dbReference type="GeneID" id="113392746"/>
<feature type="region of interest" description="Disordered" evidence="1">
    <location>
        <begin position="232"/>
        <end position="257"/>
    </location>
</feature>
<gene>
    <name evidence="4" type="primary">LOC113392746</name>
</gene>
<evidence type="ECO:0000313" key="3">
    <source>
        <dbReference type="Proteomes" id="UP001652626"/>
    </source>
</evidence>
<dbReference type="InterPro" id="IPR047575">
    <property type="entry name" value="Sm"/>
</dbReference>
<dbReference type="RefSeq" id="XP_064076842.1">
    <property type="nucleotide sequence ID" value="XM_064220772.1"/>
</dbReference>
<evidence type="ECO:0000259" key="2">
    <source>
        <dbReference type="PROSITE" id="PS52002"/>
    </source>
</evidence>